<dbReference type="STRING" id="1047168.A0A0F4GSL5"/>
<dbReference type="InterPro" id="IPR015421">
    <property type="entry name" value="PyrdxlP-dep_Trfase_major"/>
</dbReference>
<organism evidence="5 6">
    <name type="scientific">Zymoseptoria brevis</name>
    <dbReference type="NCBI Taxonomy" id="1047168"/>
    <lineage>
        <taxon>Eukaryota</taxon>
        <taxon>Fungi</taxon>
        <taxon>Dikarya</taxon>
        <taxon>Ascomycota</taxon>
        <taxon>Pezizomycotina</taxon>
        <taxon>Dothideomycetes</taxon>
        <taxon>Dothideomycetidae</taxon>
        <taxon>Mycosphaerellales</taxon>
        <taxon>Mycosphaerellaceae</taxon>
        <taxon>Zymoseptoria</taxon>
    </lineage>
</organism>
<sequence length="488" mass="51909">MSLTTTTTGTTAEDLLTQNGTTARAVSSIPSDLSKTSTSSSILHASLKSNPSQIISAKGNYITTSTGQKIFDATGGAAVACLGHSHPRVRKAILKQLDSVAYVYSPFFSTPASEALAAKLVASTEGEMTKAFIVSSGTEAVEAALKLARQYFLELPVPQAERVNFIARKQSYHGNTLGALGVGSHVARRKMYAPLLSGNTAHISPAHVYRGLQDNREEEGAYVARLLKEVEDEFLRLGPDTVCGVVVETMAGLTLGAVPPPKGYIAGLKAWCVEHGALLILDEVMCGMGRTGSLHAWQQEEGDAVPHLQTVAKGLGAGYQPIGALLVNRSVVEVLERGTGSFVHSQTYQGHPVACAAALEVQNVIEEERLVENVKTLGTYLGSELERRLGAHPNVGDIRGRGFLWGIEFVQNKQIKDPFPASRKLAAQLHAVGMSPGFDISLLPGGGVADGTNGDVIVVAPAYNCSREDVEFIVEKMVKVIEEVLEPI</sequence>
<dbReference type="AlphaFoldDB" id="A0A0F4GSL5"/>
<dbReference type="FunFam" id="3.40.640.10:FF:000004">
    <property type="entry name" value="Acetylornithine aminotransferase"/>
    <property type="match status" value="1"/>
</dbReference>
<dbReference type="InterPro" id="IPR015422">
    <property type="entry name" value="PyrdxlP-dep_Trfase_small"/>
</dbReference>
<evidence type="ECO:0000256" key="3">
    <source>
        <dbReference type="ARBA" id="ARBA00022898"/>
    </source>
</evidence>
<comment type="caution">
    <text evidence="5">The sequence shown here is derived from an EMBL/GenBank/DDBJ whole genome shotgun (WGS) entry which is preliminary data.</text>
</comment>
<comment type="similarity">
    <text evidence="2 4">Belongs to the class-III pyridoxal-phosphate-dependent aminotransferase family.</text>
</comment>
<dbReference type="EMBL" id="LAFY01000361">
    <property type="protein sequence ID" value="KJX99195.1"/>
    <property type="molecule type" value="Genomic_DNA"/>
</dbReference>
<dbReference type="CDD" id="cd00610">
    <property type="entry name" value="OAT_like"/>
    <property type="match status" value="1"/>
</dbReference>
<dbReference type="GO" id="GO:0005829">
    <property type="term" value="C:cytosol"/>
    <property type="evidence" value="ECO:0007669"/>
    <property type="project" value="TreeGrafter"/>
</dbReference>
<reference evidence="5 6" key="1">
    <citation type="submission" date="2015-03" db="EMBL/GenBank/DDBJ databases">
        <title>RNA-seq based gene annotation and comparative genomics of four Zymoseptoria species reveal species-specific pathogenicity related genes and transposable element activity.</title>
        <authorList>
            <person name="Grandaubert J."/>
            <person name="Bhattacharyya A."/>
            <person name="Stukenbrock E.H."/>
        </authorList>
    </citation>
    <scope>NUCLEOTIDE SEQUENCE [LARGE SCALE GENOMIC DNA]</scope>
    <source>
        <strain evidence="5 6">Zb18110</strain>
    </source>
</reference>
<keyword evidence="5" id="KW-0808">Transferase</keyword>
<dbReference type="Gene3D" id="3.40.640.10">
    <property type="entry name" value="Type I PLP-dependent aspartate aminotransferase-like (Major domain)"/>
    <property type="match status" value="1"/>
</dbReference>
<comment type="cofactor">
    <cofactor evidence="1">
        <name>pyridoxal 5'-phosphate</name>
        <dbReference type="ChEBI" id="CHEBI:597326"/>
    </cofactor>
</comment>
<keyword evidence="5" id="KW-0032">Aminotransferase</keyword>
<name>A0A0F4GSL5_9PEZI</name>
<dbReference type="InterPro" id="IPR005814">
    <property type="entry name" value="Aminotrans_3"/>
</dbReference>
<keyword evidence="3 4" id="KW-0663">Pyridoxal phosphate</keyword>
<evidence type="ECO:0000256" key="2">
    <source>
        <dbReference type="ARBA" id="ARBA00008954"/>
    </source>
</evidence>
<protein>
    <submittedName>
        <fullName evidence="5">Aminotransferase like protein</fullName>
    </submittedName>
</protein>
<dbReference type="Gene3D" id="3.90.1150.10">
    <property type="entry name" value="Aspartate Aminotransferase, domain 1"/>
    <property type="match status" value="1"/>
</dbReference>
<evidence type="ECO:0000313" key="5">
    <source>
        <dbReference type="EMBL" id="KJX99195.1"/>
    </source>
</evidence>
<keyword evidence="6" id="KW-1185">Reference proteome</keyword>
<dbReference type="Proteomes" id="UP000033647">
    <property type="component" value="Unassembled WGS sequence"/>
</dbReference>
<gene>
    <name evidence="5" type="ORF">TI39_contig369g00013</name>
</gene>
<dbReference type="OrthoDB" id="5419315at2759"/>
<dbReference type="GO" id="GO:0030170">
    <property type="term" value="F:pyridoxal phosphate binding"/>
    <property type="evidence" value="ECO:0007669"/>
    <property type="project" value="InterPro"/>
</dbReference>
<proteinExistence type="inferred from homology"/>
<evidence type="ECO:0000256" key="4">
    <source>
        <dbReference type="RuleBase" id="RU003560"/>
    </source>
</evidence>
<dbReference type="SUPFAM" id="SSF53383">
    <property type="entry name" value="PLP-dependent transferases"/>
    <property type="match status" value="1"/>
</dbReference>
<accession>A0A0F4GSL5</accession>
<dbReference type="Pfam" id="PF00202">
    <property type="entry name" value="Aminotran_3"/>
    <property type="match status" value="1"/>
</dbReference>
<dbReference type="InterPro" id="IPR015424">
    <property type="entry name" value="PyrdxlP-dep_Trfase"/>
</dbReference>
<evidence type="ECO:0000313" key="6">
    <source>
        <dbReference type="Proteomes" id="UP000033647"/>
    </source>
</evidence>
<evidence type="ECO:0000256" key="1">
    <source>
        <dbReference type="ARBA" id="ARBA00001933"/>
    </source>
</evidence>
<dbReference type="GO" id="GO:0008483">
    <property type="term" value="F:transaminase activity"/>
    <property type="evidence" value="ECO:0007669"/>
    <property type="project" value="UniProtKB-KW"/>
</dbReference>
<dbReference type="PANTHER" id="PTHR43094:SF1">
    <property type="entry name" value="AMINOTRANSFERASE CLASS-III"/>
    <property type="match status" value="1"/>
</dbReference>
<dbReference type="NCBIfam" id="NF005685">
    <property type="entry name" value="PRK07483.1"/>
    <property type="match status" value="1"/>
</dbReference>
<dbReference type="PANTHER" id="PTHR43094">
    <property type="entry name" value="AMINOTRANSFERASE"/>
    <property type="match status" value="1"/>
</dbReference>